<dbReference type="EMBL" id="DQUG01000079">
    <property type="protein sequence ID" value="HIP74925.1"/>
    <property type="molecule type" value="Genomic_DNA"/>
</dbReference>
<dbReference type="PANTHER" id="PTHR36215:SF1">
    <property type="entry name" value="BLL4998 PROTEIN"/>
    <property type="match status" value="1"/>
</dbReference>
<evidence type="ECO:0000259" key="1">
    <source>
        <dbReference type="Pfam" id="PF01402"/>
    </source>
</evidence>
<dbReference type="InterPro" id="IPR002145">
    <property type="entry name" value="CopG"/>
</dbReference>
<reference evidence="2" key="1">
    <citation type="journal article" date="2020" name="ISME J.">
        <title>Gammaproteobacteria mediating utilization of methyl-, sulfur- and petroleum organic compounds in deep ocean hydrothermal plumes.</title>
        <authorList>
            <person name="Zhou Z."/>
            <person name="Liu Y."/>
            <person name="Pan J."/>
            <person name="Cron B.R."/>
            <person name="Toner B.M."/>
            <person name="Anantharaman K."/>
            <person name="Breier J.A."/>
            <person name="Dick G.J."/>
            <person name="Li M."/>
        </authorList>
    </citation>
    <scope>NUCLEOTIDE SEQUENCE</scope>
    <source>
        <strain evidence="2">SZUA-1451</strain>
        <strain evidence="3">SZUA-1476</strain>
    </source>
</reference>
<organism evidence="2 4">
    <name type="scientific">Thermococcus paralvinellae</name>
    <dbReference type="NCBI Taxonomy" id="582419"/>
    <lineage>
        <taxon>Archaea</taxon>
        <taxon>Methanobacteriati</taxon>
        <taxon>Methanobacteriota</taxon>
        <taxon>Thermococci</taxon>
        <taxon>Thermococcales</taxon>
        <taxon>Thermococcaceae</taxon>
        <taxon>Thermococcus</taxon>
    </lineage>
</organism>
<accession>A0A833E0F5</accession>
<dbReference type="EMBL" id="DQUR01000193">
    <property type="protein sequence ID" value="HIP89417.1"/>
    <property type="molecule type" value="Genomic_DNA"/>
</dbReference>
<dbReference type="InterPro" id="IPR010985">
    <property type="entry name" value="Ribbon_hlx_hlx"/>
</dbReference>
<dbReference type="Proteomes" id="UP000649326">
    <property type="component" value="Unassembled WGS sequence"/>
</dbReference>
<dbReference type="GO" id="GO:0006355">
    <property type="term" value="P:regulation of DNA-templated transcription"/>
    <property type="evidence" value="ECO:0007669"/>
    <property type="project" value="InterPro"/>
</dbReference>
<feature type="domain" description="Ribbon-helix-helix protein CopG" evidence="1">
    <location>
        <begin position="5"/>
        <end position="46"/>
    </location>
</feature>
<dbReference type="AlphaFoldDB" id="A0A833E0F5"/>
<dbReference type="Proteomes" id="UP000653692">
    <property type="component" value="Unassembled WGS sequence"/>
</dbReference>
<protein>
    <submittedName>
        <fullName evidence="2">Ribbon-helix-helix protein, CopG family</fullName>
    </submittedName>
</protein>
<proteinExistence type="predicted"/>
<dbReference type="InterPro" id="IPR013321">
    <property type="entry name" value="Arc_rbn_hlx_hlx"/>
</dbReference>
<gene>
    <name evidence="2" type="ORF">EYH13_01990</name>
    <name evidence="3" type="ORF">EYH24_05755</name>
</gene>
<dbReference type="Gene3D" id="1.10.1220.10">
    <property type="entry name" value="Met repressor-like"/>
    <property type="match status" value="1"/>
</dbReference>
<sequence>MTKMKIISVQIPQGLLNAIDTLVKRGAYPNRSEAIREAIRELIKKEIYKLETKEGSTPEYILE</sequence>
<dbReference type="PANTHER" id="PTHR36215">
    <property type="entry name" value="BLL4998 PROTEIN"/>
    <property type="match status" value="1"/>
</dbReference>
<dbReference type="SUPFAM" id="SSF47598">
    <property type="entry name" value="Ribbon-helix-helix"/>
    <property type="match status" value="1"/>
</dbReference>
<evidence type="ECO:0000313" key="3">
    <source>
        <dbReference type="EMBL" id="HIP89417.1"/>
    </source>
</evidence>
<comment type="caution">
    <text evidence="2">The sequence shown here is derived from an EMBL/GenBank/DDBJ whole genome shotgun (WGS) entry which is preliminary data.</text>
</comment>
<evidence type="ECO:0000313" key="4">
    <source>
        <dbReference type="Proteomes" id="UP000649326"/>
    </source>
</evidence>
<dbReference type="Pfam" id="PF01402">
    <property type="entry name" value="RHH_1"/>
    <property type="match status" value="1"/>
</dbReference>
<dbReference type="CDD" id="cd22231">
    <property type="entry name" value="RHH_NikR_HicB-like"/>
    <property type="match status" value="1"/>
</dbReference>
<evidence type="ECO:0000313" key="2">
    <source>
        <dbReference type="EMBL" id="HIP74925.1"/>
    </source>
</evidence>
<name>A0A833E0F5_9EURY</name>